<dbReference type="Pfam" id="PF00924">
    <property type="entry name" value="MS_channel_2nd"/>
    <property type="match status" value="1"/>
</dbReference>
<accession>A0A410G9I4</accession>
<evidence type="ECO:0000256" key="1">
    <source>
        <dbReference type="ARBA" id="ARBA00004651"/>
    </source>
</evidence>
<dbReference type="InterPro" id="IPR006685">
    <property type="entry name" value="MscS_channel_2nd"/>
</dbReference>
<dbReference type="AlphaFoldDB" id="A0A410G9I4"/>
<dbReference type="KEGG" id="pus:CKA81_03285"/>
<dbReference type="Gene3D" id="2.30.30.60">
    <property type="match status" value="1"/>
</dbReference>
<keyword evidence="5 7" id="KW-1133">Transmembrane helix</keyword>
<feature type="transmembrane region" description="Helical" evidence="7">
    <location>
        <begin position="95"/>
        <end position="117"/>
    </location>
</feature>
<dbReference type="PANTHER" id="PTHR30566:SF25">
    <property type="entry name" value="INNER MEMBRANE PROTEIN"/>
    <property type="match status" value="1"/>
</dbReference>
<evidence type="ECO:0000256" key="2">
    <source>
        <dbReference type="ARBA" id="ARBA00008017"/>
    </source>
</evidence>
<evidence type="ECO:0000256" key="6">
    <source>
        <dbReference type="ARBA" id="ARBA00023136"/>
    </source>
</evidence>
<reference evidence="11 12" key="1">
    <citation type="submission" date="2017-08" db="EMBL/GenBank/DDBJ databases">
        <authorList>
            <person name="Park S.-J."/>
            <person name="Kim H."/>
        </authorList>
    </citation>
    <scope>NUCLEOTIDE SEQUENCE [LARGE SCALE GENOMIC DNA]</scope>
    <source>
        <strain evidence="12">ye3</strain>
    </source>
</reference>
<dbReference type="EMBL" id="CP022987">
    <property type="protein sequence ID" value="QAA92978.1"/>
    <property type="molecule type" value="Genomic_DNA"/>
</dbReference>
<dbReference type="SUPFAM" id="SSF82861">
    <property type="entry name" value="Mechanosensitive channel protein MscS (YggB), transmembrane region"/>
    <property type="match status" value="1"/>
</dbReference>
<evidence type="ECO:0000256" key="4">
    <source>
        <dbReference type="ARBA" id="ARBA00022692"/>
    </source>
</evidence>
<evidence type="ECO:0000313" key="12">
    <source>
        <dbReference type="Proteomes" id="UP000283474"/>
    </source>
</evidence>
<evidence type="ECO:0000259" key="10">
    <source>
        <dbReference type="Pfam" id="PF21088"/>
    </source>
</evidence>
<dbReference type="InterPro" id="IPR011014">
    <property type="entry name" value="MscS_channel_TM-2"/>
</dbReference>
<dbReference type="OrthoDB" id="9775207at2"/>
<dbReference type="InterPro" id="IPR010920">
    <property type="entry name" value="LSM_dom_sf"/>
</dbReference>
<feature type="domain" description="Mechanosensitive ion channel MscS" evidence="8">
    <location>
        <begin position="180"/>
        <end position="246"/>
    </location>
</feature>
<dbReference type="PANTHER" id="PTHR30566">
    <property type="entry name" value="YNAI-RELATED MECHANOSENSITIVE ION CHANNEL"/>
    <property type="match status" value="1"/>
</dbReference>
<dbReference type="RefSeq" id="WP_128354030.1">
    <property type="nucleotide sequence ID" value="NZ_CP022987.1"/>
</dbReference>
<keyword evidence="3" id="KW-1003">Cell membrane</keyword>
<feature type="domain" description="Mechanosensitive ion channel MscS C-terminal" evidence="9">
    <location>
        <begin position="253"/>
        <end position="337"/>
    </location>
</feature>
<dbReference type="Gene3D" id="3.30.70.100">
    <property type="match status" value="1"/>
</dbReference>
<comment type="subcellular location">
    <subcellularLocation>
        <location evidence="1">Cell membrane</location>
        <topology evidence="1">Multi-pass membrane protein</topology>
    </subcellularLocation>
</comment>
<dbReference type="Proteomes" id="UP000283474">
    <property type="component" value="Chromosome"/>
</dbReference>
<dbReference type="Pfam" id="PF21082">
    <property type="entry name" value="MS_channel_3rd"/>
    <property type="match status" value="1"/>
</dbReference>
<dbReference type="GO" id="GO:0008381">
    <property type="term" value="F:mechanosensitive monoatomic ion channel activity"/>
    <property type="evidence" value="ECO:0007669"/>
    <property type="project" value="UniProtKB-ARBA"/>
</dbReference>
<gene>
    <name evidence="11" type="ORF">CKA81_03285</name>
</gene>
<keyword evidence="12" id="KW-1185">Reference proteome</keyword>
<name>A0A410G9I4_9BURK</name>
<organism evidence="11 12">
    <name type="scientific">Pollutimonas thiosulfatoxidans</name>
    <dbReference type="NCBI Taxonomy" id="2028345"/>
    <lineage>
        <taxon>Bacteria</taxon>
        <taxon>Pseudomonadati</taxon>
        <taxon>Pseudomonadota</taxon>
        <taxon>Betaproteobacteria</taxon>
        <taxon>Burkholderiales</taxon>
        <taxon>Alcaligenaceae</taxon>
        <taxon>Pollutimonas</taxon>
    </lineage>
</organism>
<protein>
    <recommendedName>
        <fullName evidence="13">Mechanosensitive ion channel protein MscS</fullName>
    </recommendedName>
</protein>
<dbReference type="SUPFAM" id="SSF50182">
    <property type="entry name" value="Sm-like ribonucleoproteins"/>
    <property type="match status" value="1"/>
</dbReference>
<dbReference type="InterPro" id="IPR011066">
    <property type="entry name" value="MscS_channel_C_sf"/>
</dbReference>
<dbReference type="InterPro" id="IPR023408">
    <property type="entry name" value="MscS_beta-dom_sf"/>
</dbReference>
<dbReference type="InterPro" id="IPR049142">
    <property type="entry name" value="MS_channel_1st"/>
</dbReference>
<feature type="transmembrane region" description="Helical" evidence="7">
    <location>
        <begin position="129"/>
        <end position="152"/>
    </location>
</feature>
<evidence type="ECO:0008006" key="13">
    <source>
        <dbReference type="Google" id="ProtNLM"/>
    </source>
</evidence>
<evidence type="ECO:0000256" key="5">
    <source>
        <dbReference type="ARBA" id="ARBA00022989"/>
    </source>
</evidence>
<evidence type="ECO:0000259" key="9">
    <source>
        <dbReference type="Pfam" id="PF21082"/>
    </source>
</evidence>
<feature type="transmembrane region" description="Helical" evidence="7">
    <location>
        <begin position="16"/>
        <end position="37"/>
    </location>
</feature>
<evidence type="ECO:0000256" key="3">
    <source>
        <dbReference type="ARBA" id="ARBA00022475"/>
    </source>
</evidence>
<dbReference type="InterPro" id="IPR049278">
    <property type="entry name" value="MS_channel_C"/>
</dbReference>
<evidence type="ECO:0000256" key="7">
    <source>
        <dbReference type="SAM" id="Phobius"/>
    </source>
</evidence>
<sequence>MMRDWWLQTTVMSVPVWNWLLAITATVIIFFILTTLRRFIRGRVVDHPEAPGGFLIRVLLRAVASTSYFALLALSILLGVKLLELPFSWQAGISQLWFVAVVLQVALWLSGAITYGLDRYLARRPDLNPVTITILGISARSVLWAVAVLAVLDNMGVNITAFVASLGIGGIAVALAAQVVLSDLFASVSIGLDKPFEPGDFIVVGAIAGSIEHVGLKTTRIRSLGGEQIVCSNTELLKQTIQNYKRMDLRRIAFKFTVAYGAGASQAQDIANSVKALIEGTEGTRFDRAHLLQFSERGLEYEVVYYVLSADYNRYMDIQQAINLGIMRELEQRGLEFGRAEIRVHQLGQAA</sequence>
<feature type="domain" description="Mechanosensitive ion channel transmembrane helices 2/3" evidence="10">
    <location>
        <begin position="142"/>
        <end position="178"/>
    </location>
</feature>
<feature type="transmembrane region" description="Helical" evidence="7">
    <location>
        <begin position="58"/>
        <end position="83"/>
    </location>
</feature>
<evidence type="ECO:0000259" key="8">
    <source>
        <dbReference type="Pfam" id="PF00924"/>
    </source>
</evidence>
<dbReference type="SUPFAM" id="SSF82689">
    <property type="entry name" value="Mechanosensitive channel protein MscS (YggB), C-terminal domain"/>
    <property type="match status" value="1"/>
</dbReference>
<dbReference type="Gene3D" id="1.10.287.1260">
    <property type="match status" value="1"/>
</dbReference>
<proteinExistence type="inferred from homology"/>
<evidence type="ECO:0000313" key="11">
    <source>
        <dbReference type="EMBL" id="QAA92978.1"/>
    </source>
</evidence>
<keyword evidence="6 7" id="KW-0472">Membrane</keyword>
<keyword evidence="4 7" id="KW-0812">Transmembrane</keyword>
<comment type="similarity">
    <text evidence="2">Belongs to the MscS (TC 1.A.23) family.</text>
</comment>
<feature type="transmembrane region" description="Helical" evidence="7">
    <location>
        <begin position="158"/>
        <end position="181"/>
    </location>
</feature>
<dbReference type="Pfam" id="PF21088">
    <property type="entry name" value="MS_channel_1st"/>
    <property type="match status" value="1"/>
</dbReference>
<dbReference type="GO" id="GO:0005886">
    <property type="term" value="C:plasma membrane"/>
    <property type="evidence" value="ECO:0007669"/>
    <property type="project" value="UniProtKB-SubCell"/>
</dbReference>